<sequence length="116" mass="11015">MAMPISVKIARLTVKAVEIWLSNALAGAANPEAGARRATGSIGVGSLIAISVGAGGVAVGVASDCGGVAGGTDFTTGGGEGVGSGGGGVGFGAGGAWAEIYLEPNKLAVRLVYLPS</sequence>
<evidence type="ECO:0000313" key="1">
    <source>
        <dbReference type="EMBL" id="OGE83951.1"/>
    </source>
</evidence>
<gene>
    <name evidence="1" type="ORF">A2846_00155</name>
</gene>
<comment type="caution">
    <text evidence="1">The sequence shown here is derived from an EMBL/GenBank/DDBJ whole genome shotgun (WGS) entry which is preliminary data.</text>
</comment>
<reference evidence="1 2" key="1">
    <citation type="journal article" date="2016" name="Nat. Commun.">
        <title>Thousands of microbial genomes shed light on interconnected biogeochemical processes in an aquifer system.</title>
        <authorList>
            <person name="Anantharaman K."/>
            <person name="Brown C.T."/>
            <person name="Hug L.A."/>
            <person name="Sharon I."/>
            <person name="Castelle C.J."/>
            <person name="Probst A.J."/>
            <person name="Thomas B.C."/>
            <person name="Singh A."/>
            <person name="Wilkins M.J."/>
            <person name="Karaoz U."/>
            <person name="Brodie E.L."/>
            <person name="Williams K.H."/>
            <person name="Hubbard S.S."/>
            <person name="Banfield J.F."/>
        </authorList>
    </citation>
    <scope>NUCLEOTIDE SEQUENCE [LARGE SCALE GENOMIC DNA]</scope>
</reference>
<dbReference type="AlphaFoldDB" id="A0A1F5P215"/>
<dbReference type="EMBL" id="MFEN01000032">
    <property type="protein sequence ID" value="OGE83951.1"/>
    <property type="molecule type" value="Genomic_DNA"/>
</dbReference>
<name>A0A1F5P215_9BACT</name>
<organism evidence="1 2">
    <name type="scientific">Candidatus Doudnabacteria bacterium RIFCSPHIGHO2_01_FULL_49_9</name>
    <dbReference type="NCBI Taxonomy" id="1817827"/>
    <lineage>
        <taxon>Bacteria</taxon>
        <taxon>Candidatus Doudnaibacteriota</taxon>
    </lineage>
</organism>
<proteinExistence type="predicted"/>
<dbReference type="Proteomes" id="UP000176339">
    <property type="component" value="Unassembled WGS sequence"/>
</dbReference>
<protein>
    <submittedName>
        <fullName evidence="1">Uncharacterized protein</fullName>
    </submittedName>
</protein>
<evidence type="ECO:0000313" key="2">
    <source>
        <dbReference type="Proteomes" id="UP000176339"/>
    </source>
</evidence>
<accession>A0A1F5P215</accession>